<proteinExistence type="predicted"/>
<reference evidence="3" key="1">
    <citation type="submission" date="2016-06" db="UniProtKB">
        <authorList>
            <consortium name="WormBaseParasite"/>
        </authorList>
    </citation>
    <scope>IDENTIFICATION</scope>
</reference>
<accession>A0A183URX2</accession>
<dbReference type="EMBL" id="UYWY01020793">
    <property type="protein sequence ID" value="VDM42563.1"/>
    <property type="molecule type" value="Genomic_DNA"/>
</dbReference>
<gene>
    <name evidence="1" type="ORF">TCNE_LOCUS11242</name>
</gene>
<dbReference type="AlphaFoldDB" id="A0A183URX2"/>
<protein>
    <submittedName>
        <fullName evidence="1 3">Uncharacterized protein</fullName>
    </submittedName>
</protein>
<dbReference type="WBParaSite" id="TCNE_0001124201-mRNA-1">
    <property type="protein sequence ID" value="TCNE_0001124201-mRNA-1"/>
    <property type="gene ID" value="TCNE_0001124201"/>
</dbReference>
<organism evidence="2 3">
    <name type="scientific">Toxocara canis</name>
    <name type="common">Canine roundworm</name>
    <dbReference type="NCBI Taxonomy" id="6265"/>
    <lineage>
        <taxon>Eukaryota</taxon>
        <taxon>Metazoa</taxon>
        <taxon>Ecdysozoa</taxon>
        <taxon>Nematoda</taxon>
        <taxon>Chromadorea</taxon>
        <taxon>Rhabditida</taxon>
        <taxon>Spirurina</taxon>
        <taxon>Ascaridomorpha</taxon>
        <taxon>Ascaridoidea</taxon>
        <taxon>Toxocaridae</taxon>
        <taxon>Toxocara</taxon>
    </lineage>
</organism>
<dbReference type="Proteomes" id="UP000050794">
    <property type="component" value="Unassembled WGS sequence"/>
</dbReference>
<evidence type="ECO:0000313" key="2">
    <source>
        <dbReference type="Proteomes" id="UP000050794"/>
    </source>
</evidence>
<sequence length="111" mass="12896">MSADRQTVAIASGKEIERECIWGRLVQIGEGREREQQPHIRMPVFSILSACFIFCHFADSNLFNTDCPLRRISFETNTNTPKWGPLLWVNDFIALFKGHHAKIDRRKFGFQ</sequence>
<evidence type="ECO:0000313" key="3">
    <source>
        <dbReference type="WBParaSite" id="TCNE_0001124201-mRNA-1"/>
    </source>
</evidence>
<name>A0A183URX2_TOXCA</name>
<keyword evidence="2" id="KW-1185">Reference proteome</keyword>
<reference evidence="1 2" key="2">
    <citation type="submission" date="2018-11" db="EMBL/GenBank/DDBJ databases">
        <authorList>
            <consortium name="Pathogen Informatics"/>
        </authorList>
    </citation>
    <scope>NUCLEOTIDE SEQUENCE [LARGE SCALE GENOMIC DNA]</scope>
</reference>
<evidence type="ECO:0000313" key="1">
    <source>
        <dbReference type="EMBL" id="VDM42563.1"/>
    </source>
</evidence>